<dbReference type="CDD" id="cd00085">
    <property type="entry name" value="HNHc"/>
    <property type="match status" value="1"/>
</dbReference>
<gene>
    <name evidence="4" type="ORF">GCM10023226_23500</name>
</gene>
<comment type="caution">
    <text evidence="4">The sequence shown here is derived from an EMBL/GenBank/DDBJ whole genome shotgun (WGS) entry which is preliminary data.</text>
</comment>
<proteinExistence type="inferred from homology"/>
<organism evidence="4 5">
    <name type="scientific">Nocardioides nanhaiensis</name>
    <dbReference type="NCBI Taxonomy" id="1476871"/>
    <lineage>
        <taxon>Bacteria</taxon>
        <taxon>Bacillati</taxon>
        <taxon>Actinomycetota</taxon>
        <taxon>Actinomycetes</taxon>
        <taxon>Propionibacteriales</taxon>
        <taxon>Nocardioidaceae</taxon>
        <taxon>Nocardioides</taxon>
    </lineage>
</organism>
<dbReference type="EMBL" id="BAABIM010000002">
    <property type="protein sequence ID" value="GAA4685277.1"/>
    <property type="molecule type" value="Genomic_DNA"/>
</dbReference>
<evidence type="ECO:0000259" key="3">
    <source>
        <dbReference type="SMART" id="SM00507"/>
    </source>
</evidence>
<dbReference type="RefSeq" id="WP_345265975.1">
    <property type="nucleotide sequence ID" value="NZ_BAABIM010000002.1"/>
</dbReference>
<keyword evidence="5" id="KW-1185">Reference proteome</keyword>
<dbReference type="InterPro" id="IPR003870">
    <property type="entry name" value="DUF222"/>
</dbReference>
<dbReference type="InterPro" id="IPR002711">
    <property type="entry name" value="HNH"/>
</dbReference>
<dbReference type="GO" id="GO:0004519">
    <property type="term" value="F:endonuclease activity"/>
    <property type="evidence" value="ECO:0007669"/>
    <property type="project" value="UniProtKB-KW"/>
</dbReference>
<dbReference type="InterPro" id="IPR003615">
    <property type="entry name" value="HNH_nuc"/>
</dbReference>
<dbReference type="Pfam" id="PF01844">
    <property type="entry name" value="HNH"/>
    <property type="match status" value="1"/>
</dbReference>
<feature type="region of interest" description="Disordered" evidence="2">
    <location>
        <begin position="401"/>
        <end position="423"/>
    </location>
</feature>
<dbReference type="Pfam" id="PF02720">
    <property type="entry name" value="DUF222"/>
    <property type="match status" value="1"/>
</dbReference>
<evidence type="ECO:0000256" key="2">
    <source>
        <dbReference type="SAM" id="MobiDB-lite"/>
    </source>
</evidence>
<dbReference type="Gene3D" id="1.10.30.50">
    <property type="match status" value="1"/>
</dbReference>
<dbReference type="SMART" id="SM00507">
    <property type="entry name" value="HNHc"/>
    <property type="match status" value="1"/>
</dbReference>
<protein>
    <submittedName>
        <fullName evidence="4">HNH endonuclease signature motif containing protein</fullName>
    </submittedName>
</protein>
<comment type="similarity">
    <text evidence="1">Belongs to the Rv1128c/1148c/1588c/1702c/1945/3466 family.</text>
</comment>
<keyword evidence="4" id="KW-0540">Nuclease</keyword>
<evidence type="ECO:0000313" key="5">
    <source>
        <dbReference type="Proteomes" id="UP001500621"/>
    </source>
</evidence>
<reference evidence="5" key="1">
    <citation type="journal article" date="2019" name="Int. J. Syst. Evol. Microbiol.">
        <title>The Global Catalogue of Microorganisms (GCM) 10K type strain sequencing project: providing services to taxonomists for standard genome sequencing and annotation.</title>
        <authorList>
            <consortium name="The Broad Institute Genomics Platform"/>
            <consortium name="The Broad Institute Genome Sequencing Center for Infectious Disease"/>
            <person name="Wu L."/>
            <person name="Ma J."/>
        </authorList>
    </citation>
    <scope>NUCLEOTIDE SEQUENCE [LARGE SCALE GENOMIC DNA]</scope>
    <source>
        <strain evidence="5">JCM 18127</strain>
    </source>
</reference>
<keyword evidence="4" id="KW-0255">Endonuclease</keyword>
<keyword evidence="4" id="KW-0378">Hydrolase</keyword>
<feature type="domain" description="HNH nuclease" evidence="3">
    <location>
        <begin position="327"/>
        <end position="378"/>
    </location>
</feature>
<sequence length="449" mass="48003">MESLLDDVRGLTATLVEAAAGAGWGRDERALVETLTAMEQLSCAIAGVQADCAVALDASVRAREAAQGVRAARQGRGVAAQVGLARQESPHRARALVGFAKDLATDLPRTREALLTGRLNEFRAMVIARESGCLDAEQRLALDEAICAPGVLDGLGTRQLAGELRKRVAEIDPAAVVRRHERAVRDRNVTVRPAPDGMAYLTGLLPLTQAVAAYAALRKEADRLIAAGDPRGRGQIMADLTVERLTGQKVAQDVPISVTLVMSDRSLLGAAHEPAVMPGHGSVPAQVAREAVARACTTTQAWIRRLYADPGGDLVALSTRQRLATDGLAAYLEARDQGICRTPWCDAPARHVDHVLPDADGGRTDDLNTQQLCVACNLSKQAPGWYQEPVPDDPLGRHTVQTTTPTGHRHRSRAPAPPAPAVAPRACGCRPLVVEIYRNLPRIEYELVT</sequence>
<dbReference type="Proteomes" id="UP001500621">
    <property type="component" value="Unassembled WGS sequence"/>
</dbReference>
<evidence type="ECO:0000256" key="1">
    <source>
        <dbReference type="ARBA" id="ARBA00023450"/>
    </source>
</evidence>
<name>A0ABP8WCT8_9ACTN</name>
<accession>A0ABP8WCT8</accession>
<evidence type="ECO:0000313" key="4">
    <source>
        <dbReference type="EMBL" id="GAA4685277.1"/>
    </source>
</evidence>